<reference evidence="5 6" key="1">
    <citation type="submission" date="2016-04" db="EMBL/GenBank/DDBJ databases">
        <title>Draft genome sequence of freshwater magnetotactic bacteria Magnetospirillum marisnigri SP-1 and Magnetospirillum moscoviense BB-1.</title>
        <authorList>
            <person name="Koziaeva V."/>
            <person name="Dziuba M.V."/>
            <person name="Ivanov T.M."/>
            <person name="Kuznetsov B."/>
            <person name="Grouzdev D.S."/>
        </authorList>
    </citation>
    <scope>NUCLEOTIDE SEQUENCE [LARGE SCALE GENOMIC DNA]</scope>
    <source>
        <strain evidence="5 6">SP-1</strain>
    </source>
</reference>
<dbReference type="InterPro" id="IPR006659">
    <property type="entry name" value="Arsenate_reductase"/>
</dbReference>
<gene>
    <name evidence="5" type="ORF">A6A04_11890</name>
</gene>
<dbReference type="PANTHER" id="PTHR30041">
    <property type="entry name" value="ARSENATE REDUCTASE"/>
    <property type="match status" value="1"/>
</dbReference>
<dbReference type="PROSITE" id="PS51353">
    <property type="entry name" value="ARSC"/>
    <property type="match status" value="1"/>
</dbReference>
<organism evidence="5 6">
    <name type="scientific">Paramagnetospirillum marisnigri</name>
    <dbReference type="NCBI Taxonomy" id="1285242"/>
    <lineage>
        <taxon>Bacteria</taxon>
        <taxon>Pseudomonadati</taxon>
        <taxon>Pseudomonadota</taxon>
        <taxon>Alphaproteobacteria</taxon>
        <taxon>Rhodospirillales</taxon>
        <taxon>Magnetospirillaceae</taxon>
        <taxon>Paramagnetospirillum</taxon>
    </lineage>
</organism>
<proteinExistence type="inferred from homology"/>
<evidence type="ECO:0000256" key="3">
    <source>
        <dbReference type="PROSITE-ProRule" id="PRU01282"/>
    </source>
</evidence>
<dbReference type="SUPFAM" id="SSF52833">
    <property type="entry name" value="Thioredoxin-like"/>
    <property type="match status" value="1"/>
</dbReference>
<evidence type="ECO:0000256" key="2">
    <source>
        <dbReference type="ARBA" id="ARBA00023002"/>
    </source>
</evidence>
<name>A0A178MXY8_9PROT</name>
<dbReference type="OrthoDB" id="9790554at2"/>
<dbReference type="Pfam" id="PF03960">
    <property type="entry name" value="ArsC"/>
    <property type="match status" value="1"/>
</dbReference>
<dbReference type="STRING" id="1285242.A6A04_11890"/>
<keyword evidence="2 4" id="KW-0560">Oxidoreductase</keyword>
<accession>A0A178MXY8</accession>
<dbReference type="AlphaFoldDB" id="A0A178MXY8"/>
<dbReference type="NCBIfam" id="TIGR00014">
    <property type="entry name" value="arsC"/>
    <property type="match status" value="1"/>
</dbReference>
<protein>
    <recommendedName>
        <fullName evidence="4">Arsenate reductase</fullName>
        <ecNumber evidence="4">1.20.4.1</ecNumber>
    </recommendedName>
</protein>
<evidence type="ECO:0000313" key="5">
    <source>
        <dbReference type="EMBL" id="OAN54622.1"/>
    </source>
</evidence>
<dbReference type="GO" id="GO:0008794">
    <property type="term" value="F:arsenate reductase (glutaredoxin) activity"/>
    <property type="evidence" value="ECO:0007669"/>
    <property type="project" value="UniProtKB-UniRule"/>
</dbReference>
<dbReference type="Proteomes" id="UP000078428">
    <property type="component" value="Unassembled WGS sequence"/>
</dbReference>
<dbReference type="EC" id="1.20.4.1" evidence="4"/>
<evidence type="ECO:0000256" key="1">
    <source>
        <dbReference type="ARBA" id="ARBA00007198"/>
    </source>
</evidence>
<sequence>MSDQVTIYHNPRCGKSRDTLKLIEGKGIAPRIVDYLKEPPSVAELTRILALLGKRPVEITRRKEALDAGFDPALFEDGALIAALVAHPIAIERPIVVKGDKAALGRPPENVLGIL</sequence>
<dbReference type="InterPro" id="IPR036249">
    <property type="entry name" value="Thioredoxin-like_sf"/>
</dbReference>
<dbReference type="CDD" id="cd03034">
    <property type="entry name" value="ArsC_ArsC"/>
    <property type="match status" value="1"/>
</dbReference>
<keyword evidence="6" id="KW-1185">Reference proteome</keyword>
<comment type="caution">
    <text evidence="5">The sequence shown here is derived from an EMBL/GenBank/DDBJ whole genome shotgun (WGS) entry which is preliminary data.</text>
</comment>
<dbReference type="RefSeq" id="WP_068489550.1">
    <property type="nucleotide sequence ID" value="NZ_LWQT01000028.1"/>
</dbReference>
<dbReference type="Gene3D" id="3.40.30.10">
    <property type="entry name" value="Glutaredoxin"/>
    <property type="match status" value="1"/>
</dbReference>
<dbReference type="PANTHER" id="PTHR30041:SF4">
    <property type="entry name" value="ARSENATE REDUCTASE"/>
    <property type="match status" value="1"/>
</dbReference>
<comment type="catalytic activity">
    <reaction evidence="4">
        <text>[glutaredoxin]-dithiol + arsenate + glutathione + H(+) = glutathionyl-S-S-[glutaredoxin] + arsenite + H2O</text>
        <dbReference type="Rhea" id="RHEA:22016"/>
        <dbReference type="Rhea" id="RHEA-COMP:10729"/>
        <dbReference type="Rhea" id="RHEA-COMP:17668"/>
        <dbReference type="ChEBI" id="CHEBI:15377"/>
        <dbReference type="ChEBI" id="CHEBI:15378"/>
        <dbReference type="ChEBI" id="CHEBI:29242"/>
        <dbReference type="ChEBI" id="CHEBI:29950"/>
        <dbReference type="ChEBI" id="CHEBI:48597"/>
        <dbReference type="ChEBI" id="CHEBI:57925"/>
        <dbReference type="ChEBI" id="CHEBI:146199"/>
        <dbReference type="EC" id="1.20.4.1"/>
    </reaction>
</comment>
<evidence type="ECO:0000256" key="4">
    <source>
        <dbReference type="RuleBase" id="RU362029"/>
    </source>
</evidence>
<evidence type="ECO:0000313" key="6">
    <source>
        <dbReference type="Proteomes" id="UP000078428"/>
    </source>
</evidence>
<dbReference type="InterPro" id="IPR006660">
    <property type="entry name" value="Arsenate_reductase-like"/>
</dbReference>
<dbReference type="EMBL" id="LWQT01000028">
    <property type="protein sequence ID" value="OAN54622.1"/>
    <property type="molecule type" value="Genomic_DNA"/>
</dbReference>
<comment type="similarity">
    <text evidence="1 3 4">Belongs to the ArsC family.</text>
</comment>